<dbReference type="PANTHER" id="PTHR12558">
    <property type="entry name" value="CELL DIVISION CYCLE 16,23,27"/>
    <property type="match status" value="1"/>
</dbReference>
<evidence type="ECO:0000256" key="2">
    <source>
        <dbReference type="SAM" id="SignalP"/>
    </source>
</evidence>
<comment type="caution">
    <text evidence="3">The sequence shown here is derived from an EMBL/GenBank/DDBJ whole genome shotgun (WGS) entry which is preliminary data.</text>
</comment>
<proteinExistence type="predicted"/>
<feature type="repeat" description="TPR" evidence="1">
    <location>
        <begin position="680"/>
        <end position="713"/>
    </location>
</feature>
<dbReference type="Pfam" id="PF13432">
    <property type="entry name" value="TPR_16"/>
    <property type="match status" value="2"/>
</dbReference>
<gene>
    <name evidence="3" type="ORF">A3F83_04815</name>
</gene>
<dbReference type="Pfam" id="PF13181">
    <property type="entry name" value="TPR_8"/>
    <property type="match status" value="4"/>
</dbReference>
<feature type="signal peptide" evidence="2">
    <location>
        <begin position="1"/>
        <end position="27"/>
    </location>
</feature>
<dbReference type="InterPro" id="IPR019734">
    <property type="entry name" value="TPR_rpt"/>
</dbReference>
<dbReference type="Gene3D" id="1.25.40.10">
    <property type="entry name" value="Tetratricopeptide repeat domain"/>
    <property type="match status" value="5"/>
</dbReference>
<evidence type="ECO:0000313" key="4">
    <source>
        <dbReference type="Proteomes" id="UP000179129"/>
    </source>
</evidence>
<feature type="repeat" description="TPR" evidence="1">
    <location>
        <begin position="175"/>
        <end position="208"/>
    </location>
</feature>
<feature type="repeat" description="TPR" evidence="1">
    <location>
        <begin position="504"/>
        <end position="537"/>
    </location>
</feature>
<sequence length="728" mass="82352">MRSGAGKNAFACLQAAFIFFQCFSVSAAAEQSYNAEALREMVTGYELFQNEQTTEAAEHLERALKLDRKSDLLRSVYAEALFELKKYDKARELLEPQVERPGEVDSRVIKILAYSCQAVGKNKEAIEYLKRLVKQDPWDEWDRRRLLELLKNEGRYQELIAYYKPLLDPESDTYALDLFQLGALYLRIGGHEPARDYLQKALEVDSTQADVYELLGNLDESERRWNEALQNYLDFMEHKPDEAVEVFGRILAVAQRTISRAEGGKAEGADTVAGDSTAWVGFLGRLEAKRVNGDSLGLTQMRVMAIGSEAIGRYAEAIEINRRIAASDPRDAFSRRSLLRLLFEQKKYAEMIPVYEEVLNPADESYTHDLIQLSALYLKNQNREAARKDLETALQIDSTLAEAHQLLGHILELDGDPKGALAHYLAQVRLEPAALRGQFERLLNVAIQAEQPAAPLNLLEYLAAQGDTSAWSAEQLGRLYYYNGKRDEALKLLEPLKARGILSENGFYVLGYLYAQHQAYDKAVEAFLRVKKAQPDYIPVYEVLGSVLYSKKDYLGSKSVLEDGLQRVKPEDNQNRLDLMFSLGNVSHELKDNQSCEAWMKKVLDLEPDYAPALNYLGYLYAERGDNLEQAEGMIERALKAEPGNGHYLDSMGWVLFKLGRLEAALDYTKTSLANLGAHPEVYEHLGEIYLALGKRDLAREAWSKSLEMDHANAELAKKLKELTGNRK</sequence>
<dbReference type="STRING" id="1817867.A3F83_04815"/>
<dbReference type="AlphaFoldDB" id="A0A1F5YZ63"/>
<name>A0A1F5YZ63_9BACT</name>
<protein>
    <submittedName>
        <fullName evidence="3">Uncharacterized protein</fullName>
    </submittedName>
</protein>
<accession>A0A1F5YZ63</accession>
<dbReference type="Pfam" id="PF14559">
    <property type="entry name" value="TPR_19"/>
    <property type="match status" value="1"/>
</dbReference>
<feature type="chain" id="PRO_5009522720" evidence="2">
    <location>
        <begin position="28"/>
        <end position="728"/>
    </location>
</feature>
<keyword evidence="2" id="KW-0732">Signal</keyword>
<dbReference type="PANTHER" id="PTHR12558:SF13">
    <property type="entry name" value="CELL DIVISION CYCLE PROTEIN 27 HOMOLOG"/>
    <property type="match status" value="1"/>
</dbReference>
<dbReference type="SMART" id="SM00028">
    <property type="entry name" value="TPR"/>
    <property type="match status" value="11"/>
</dbReference>
<evidence type="ECO:0000313" key="3">
    <source>
        <dbReference type="EMBL" id="OGG05426.1"/>
    </source>
</evidence>
<dbReference type="EMBL" id="MFIX01000052">
    <property type="protein sequence ID" value="OGG05426.1"/>
    <property type="molecule type" value="Genomic_DNA"/>
</dbReference>
<dbReference type="InterPro" id="IPR011990">
    <property type="entry name" value="TPR-like_helical_dom_sf"/>
</dbReference>
<dbReference type="Proteomes" id="UP000179129">
    <property type="component" value="Unassembled WGS sequence"/>
</dbReference>
<dbReference type="PROSITE" id="PS50005">
    <property type="entry name" value="TPR"/>
    <property type="match status" value="4"/>
</dbReference>
<reference evidence="3 4" key="1">
    <citation type="journal article" date="2016" name="Nat. Commun.">
        <title>Thousands of microbial genomes shed light on interconnected biogeochemical processes in an aquifer system.</title>
        <authorList>
            <person name="Anantharaman K."/>
            <person name="Brown C.T."/>
            <person name="Hug L.A."/>
            <person name="Sharon I."/>
            <person name="Castelle C.J."/>
            <person name="Probst A.J."/>
            <person name="Thomas B.C."/>
            <person name="Singh A."/>
            <person name="Wilkins M.J."/>
            <person name="Karaoz U."/>
            <person name="Brodie E.L."/>
            <person name="Williams K.H."/>
            <person name="Hubbard S.S."/>
            <person name="Banfield J.F."/>
        </authorList>
    </citation>
    <scope>NUCLEOTIDE SEQUENCE [LARGE SCALE GENOMIC DNA]</scope>
</reference>
<keyword evidence="1" id="KW-0802">TPR repeat</keyword>
<feature type="repeat" description="TPR" evidence="1">
    <location>
        <begin position="209"/>
        <end position="242"/>
    </location>
</feature>
<organism evidence="3 4">
    <name type="scientific">Candidatus Glassbacteria bacterium RIFCSPLOWO2_12_FULL_58_11</name>
    <dbReference type="NCBI Taxonomy" id="1817867"/>
    <lineage>
        <taxon>Bacteria</taxon>
        <taxon>Candidatus Glassiibacteriota</taxon>
    </lineage>
</organism>
<evidence type="ECO:0000256" key="1">
    <source>
        <dbReference type="PROSITE-ProRule" id="PRU00339"/>
    </source>
</evidence>
<dbReference type="SUPFAM" id="SSF48452">
    <property type="entry name" value="TPR-like"/>
    <property type="match status" value="3"/>
</dbReference>